<dbReference type="RefSeq" id="WP_142874417.1">
    <property type="nucleotide sequence ID" value="NZ_CP045503.2"/>
</dbReference>
<proteinExistence type="predicted"/>
<evidence type="ECO:0000259" key="1">
    <source>
        <dbReference type="Pfam" id="PF13474"/>
    </source>
</evidence>
<protein>
    <submittedName>
        <fullName evidence="2">Nuclear transport factor 2 family protein</fullName>
    </submittedName>
</protein>
<dbReference type="EMBL" id="CP045503">
    <property type="protein sequence ID" value="QPG58796.1"/>
    <property type="molecule type" value="Genomic_DNA"/>
</dbReference>
<sequence>MLKPTSSMLVNIFIRSLTIISGFLLVAGQVYATQTIEEVSTPILSINDSANQYPDASAVLDKLHLSATKADWDRYFSLYLPEAVFIGTDATEHWGMTEFEGYARPTDGWEYTPQTRVFVSVNTQHNDQVLMFDEILDSVSYGLSRGTGTLIKTDKGWKIAQYHLSFPIPNHIAKEITAKIKSEK</sequence>
<keyword evidence="3" id="KW-1185">Reference proteome</keyword>
<evidence type="ECO:0000313" key="2">
    <source>
        <dbReference type="EMBL" id="QPG58796.1"/>
    </source>
</evidence>
<dbReference type="Proteomes" id="UP000316416">
    <property type="component" value="Chromosome"/>
</dbReference>
<feature type="domain" description="SnoaL-like" evidence="1">
    <location>
        <begin position="58"/>
        <end position="169"/>
    </location>
</feature>
<dbReference type="InterPro" id="IPR032710">
    <property type="entry name" value="NTF2-like_dom_sf"/>
</dbReference>
<name>A0ABX6VA98_9GAMM</name>
<accession>A0ABX6VA98</accession>
<reference evidence="2" key="1">
    <citation type="submission" date="2021-07" db="EMBL/GenBank/DDBJ databases">
        <title>Shewanella sp. YLB-07 whole genome sequence.</title>
        <authorList>
            <person name="Yu L."/>
        </authorList>
    </citation>
    <scope>NUCLEOTIDE SEQUENCE</scope>
    <source>
        <strain evidence="2">YLB-08</strain>
    </source>
</reference>
<gene>
    <name evidence="2" type="ORF">FM038_016240</name>
</gene>
<dbReference type="InterPro" id="IPR037401">
    <property type="entry name" value="SnoaL-like"/>
</dbReference>
<dbReference type="Gene3D" id="3.10.450.50">
    <property type="match status" value="1"/>
</dbReference>
<dbReference type="SUPFAM" id="SSF54427">
    <property type="entry name" value="NTF2-like"/>
    <property type="match status" value="1"/>
</dbReference>
<dbReference type="Pfam" id="PF13474">
    <property type="entry name" value="SnoaL_3"/>
    <property type="match status" value="1"/>
</dbReference>
<evidence type="ECO:0000313" key="3">
    <source>
        <dbReference type="Proteomes" id="UP000316416"/>
    </source>
</evidence>
<organism evidence="2 3">
    <name type="scientific">Shewanella eurypsychrophilus</name>
    <dbReference type="NCBI Taxonomy" id="2593656"/>
    <lineage>
        <taxon>Bacteria</taxon>
        <taxon>Pseudomonadati</taxon>
        <taxon>Pseudomonadota</taxon>
        <taxon>Gammaproteobacteria</taxon>
        <taxon>Alteromonadales</taxon>
        <taxon>Shewanellaceae</taxon>
        <taxon>Shewanella</taxon>
    </lineage>
</organism>